<keyword evidence="3" id="KW-0862">Zinc</keyword>
<dbReference type="InterPro" id="IPR038071">
    <property type="entry name" value="UROD/MetE-like_sf"/>
</dbReference>
<reference evidence="5" key="1">
    <citation type="submission" date="2019-09" db="EMBL/GenBank/DDBJ databases">
        <title>Characterisation of the sponge microbiome using genome-centric metagenomics.</title>
        <authorList>
            <person name="Engelberts J.P."/>
            <person name="Robbins S.J."/>
            <person name="De Goeij J.M."/>
            <person name="Aranda M."/>
            <person name="Bell S.C."/>
            <person name="Webster N.S."/>
        </authorList>
    </citation>
    <scope>NUCLEOTIDE SEQUENCE</scope>
    <source>
        <strain evidence="5">SB0664_bin_27</strain>
    </source>
</reference>
<dbReference type="GO" id="GO:0009086">
    <property type="term" value="P:methionine biosynthetic process"/>
    <property type="evidence" value="ECO:0007669"/>
    <property type="project" value="InterPro"/>
</dbReference>
<dbReference type="CDD" id="cd03311">
    <property type="entry name" value="CIMS_C_terminal_like"/>
    <property type="match status" value="1"/>
</dbReference>
<sequence length="337" mass="37106">MPEPSIKTTVVGSYPLPAWLAAYPSVPNLRDAILVVLKTQELAGLDVISDGELTRFDVNHPETNGMIEYFVQPMSGISSEMGRQDVADFRAQHGMGFRTQPAAVVEGPIGEGEMDLPSSWQMVKELTASPLKFTVTAPYMLAKTLLDRHYSDLPSLTMAIAEVLRRQVEAIDAPVLQVDEANLTGNPEDATWVHEPINHVLDGARGERALHLCFGNYGGQSIQSGFWASLLGFLNNLHVDHLVLEFARRGYDELEVFTDLREGIALGIGVVDIKDNEVESPDVIAGRIQYAVDLLGEERVKWIHPDCGFWMLPRSVADRKMQTLVAGRDLFLGQAAG</sequence>
<dbReference type="GO" id="GO:0008270">
    <property type="term" value="F:zinc ion binding"/>
    <property type="evidence" value="ECO:0007669"/>
    <property type="project" value="InterPro"/>
</dbReference>
<proteinExistence type="predicted"/>
<dbReference type="EMBL" id="VXRG01000066">
    <property type="protein sequence ID" value="MXY93315.1"/>
    <property type="molecule type" value="Genomic_DNA"/>
</dbReference>
<keyword evidence="2" id="KW-0479">Metal-binding</keyword>
<organism evidence="5">
    <name type="scientific">Caldilineaceae bacterium SB0664_bin_27</name>
    <dbReference type="NCBI Taxonomy" id="2605260"/>
    <lineage>
        <taxon>Bacteria</taxon>
        <taxon>Bacillati</taxon>
        <taxon>Chloroflexota</taxon>
        <taxon>Caldilineae</taxon>
        <taxon>Caldilineales</taxon>
        <taxon>Caldilineaceae</taxon>
    </lineage>
</organism>
<comment type="caution">
    <text evidence="5">The sequence shown here is derived from an EMBL/GenBank/DDBJ whole genome shotgun (WGS) entry which is preliminary data.</text>
</comment>
<gene>
    <name evidence="5" type="ORF">F4Y42_07695</name>
</gene>
<evidence type="ECO:0000256" key="1">
    <source>
        <dbReference type="ARBA" id="ARBA00001947"/>
    </source>
</evidence>
<evidence type="ECO:0000256" key="2">
    <source>
        <dbReference type="ARBA" id="ARBA00022723"/>
    </source>
</evidence>
<dbReference type="AlphaFoldDB" id="A0A6B0YT69"/>
<name>A0A6B0YT69_9CHLR</name>
<dbReference type="SUPFAM" id="SSF51726">
    <property type="entry name" value="UROD/MetE-like"/>
    <property type="match status" value="1"/>
</dbReference>
<dbReference type="InterPro" id="IPR002629">
    <property type="entry name" value="Met_Synth_C/arc"/>
</dbReference>
<evidence type="ECO:0000313" key="5">
    <source>
        <dbReference type="EMBL" id="MXY93315.1"/>
    </source>
</evidence>
<evidence type="ECO:0000259" key="4">
    <source>
        <dbReference type="Pfam" id="PF01717"/>
    </source>
</evidence>
<dbReference type="Gene3D" id="3.20.20.210">
    <property type="match status" value="1"/>
</dbReference>
<dbReference type="Pfam" id="PF01717">
    <property type="entry name" value="Meth_synt_2"/>
    <property type="match status" value="1"/>
</dbReference>
<feature type="domain" description="Cobalamin-independent methionine synthase MetE C-terminal/archaeal" evidence="4">
    <location>
        <begin position="23"/>
        <end position="325"/>
    </location>
</feature>
<evidence type="ECO:0000256" key="3">
    <source>
        <dbReference type="ARBA" id="ARBA00022833"/>
    </source>
</evidence>
<comment type="cofactor">
    <cofactor evidence="1">
        <name>Zn(2+)</name>
        <dbReference type="ChEBI" id="CHEBI:29105"/>
    </cofactor>
</comment>
<accession>A0A6B0YT69</accession>
<dbReference type="PANTHER" id="PTHR30519">
    <property type="entry name" value="5-METHYLTETRAHYDROPTEROYLTRIGLUTAMATE--HOMOCYSTEINE METHYLTRANSFERASE"/>
    <property type="match status" value="1"/>
</dbReference>
<protein>
    <submittedName>
        <fullName evidence="5">Cobalamin-independent methionine synthase II family protein</fullName>
    </submittedName>
</protein>
<dbReference type="GO" id="GO:0003871">
    <property type="term" value="F:5-methyltetrahydropteroyltriglutamate-homocysteine S-methyltransferase activity"/>
    <property type="evidence" value="ECO:0007669"/>
    <property type="project" value="InterPro"/>
</dbReference>